<name>A0AAW8TLS9_9ENTE</name>
<dbReference type="EMBL" id="JARQBI010000001">
    <property type="protein sequence ID" value="MDT2795734.1"/>
    <property type="molecule type" value="Genomic_DNA"/>
</dbReference>
<evidence type="ECO:0000313" key="1">
    <source>
        <dbReference type="EMBL" id="MDT2795734.1"/>
    </source>
</evidence>
<sequence>MPSTYHRCHVGLNHLVFHCDKIETIDHIHQYCLDNHLTLLYEENYPYAAGKEFYAVLFEDPDRIKIEVRLRKD</sequence>
<evidence type="ECO:0000313" key="2">
    <source>
        <dbReference type="Proteomes" id="UP001255696"/>
    </source>
</evidence>
<dbReference type="Gene3D" id="3.10.180.10">
    <property type="entry name" value="2,3-Dihydroxybiphenyl 1,2-Dioxygenase, domain 1"/>
    <property type="match status" value="1"/>
</dbReference>
<dbReference type="InterPro" id="IPR029068">
    <property type="entry name" value="Glyas_Bleomycin-R_OHBP_Dase"/>
</dbReference>
<evidence type="ECO:0008006" key="3">
    <source>
        <dbReference type="Google" id="ProtNLM"/>
    </source>
</evidence>
<reference evidence="1" key="1">
    <citation type="submission" date="2023-03" db="EMBL/GenBank/DDBJ databases">
        <authorList>
            <person name="Shen W."/>
            <person name="Cai J."/>
        </authorList>
    </citation>
    <scope>NUCLEOTIDE SEQUENCE</scope>
    <source>
        <strain evidence="1">B245-2</strain>
    </source>
</reference>
<dbReference type="SUPFAM" id="SSF54593">
    <property type="entry name" value="Glyoxalase/Bleomycin resistance protein/Dihydroxybiphenyl dioxygenase"/>
    <property type="match status" value="1"/>
</dbReference>
<organism evidence="1 2">
    <name type="scientific">Enterococcus cecorum</name>
    <dbReference type="NCBI Taxonomy" id="44008"/>
    <lineage>
        <taxon>Bacteria</taxon>
        <taxon>Bacillati</taxon>
        <taxon>Bacillota</taxon>
        <taxon>Bacilli</taxon>
        <taxon>Lactobacillales</taxon>
        <taxon>Enterococcaceae</taxon>
        <taxon>Enterococcus</taxon>
    </lineage>
</organism>
<dbReference type="Proteomes" id="UP001255696">
    <property type="component" value="Unassembled WGS sequence"/>
</dbReference>
<protein>
    <recommendedName>
        <fullName evidence="3">VOC domain-containing protein</fullName>
    </recommendedName>
</protein>
<gene>
    <name evidence="1" type="ORF">P7H47_00405</name>
</gene>
<proteinExistence type="predicted"/>
<comment type="caution">
    <text evidence="1">The sequence shown here is derived from an EMBL/GenBank/DDBJ whole genome shotgun (WGS) entry which is preliminary data.</text>
</comment>
<dbReference type="AlphaFoldDB" id="A0AAW8TLS9"/>
<accession>A0AAW8TLS9</accession>